<comment type="subcellular location">
    <subcellularLocation>
        <location evidence="7">Cytoplasm</location>
    </subcellularLocation>
</comment>
<dbReference type="NCBIfam" id="TIGR00447">
    <property type="entry name" value="pth"/>
    <property type="match status" value="1"/>
</dbReference>
<comment type="catalytic activity">
    <reaction evidence="7">
        <text>an N-acyl-L-alpha-aminoacyl-tRNA + H2O = an N-acyl-L-amino acid + a tRNA + H(+)</text>
        <dbReference type="Rhea" id="RHEA:54448"/>
        <dbReference type="Rhea" id="RHEA-COMP:10123"/>
        <dbReference type="Rhea" id="RHEA-COMP:13883"/>
        <dbReference type="ChEBI" id="CHEBI:15377"/>
        <dbReference type="ChEBI" id="CHEBI:15378"/>
        <dbReference type="ChEBI" id="CHEBI:59874"/>
        <dbReference type="ChEBI" id="CHEBI:78442"/>
        <dbReference type="ChEBI" id="CHEBI:138191"/>
        <dbReference type="EC" id="3.1.1.29"/>
    </reaction>
</comment>
<dbReference type="PANTHER" id="PTHR17224:SF1">
    <property type="entry name" value="PEPTIDYL-TRNA HYDROLASE"/>
    <property type="match status" value="1"/>
</dbReference>
<comment type="subunit">
    <text evidence="7">Monomer.</text>
</comment>
<dbReference type="HAMAP" id="MF_00083">
    <property type="entry name" value="Pept_tRNA_hydro_bact"/>
    <property type="match status" value="1"/>
</dbReference>
<organism evidence="8 9">
    <name type="scientific">Tepiditoga spiralis</name>
    <dbReference type="NCBI Taxonomy" id="2108365"/>
    <lineage>
        <taxon>Bacteria</taxon>
        <taxon>Thermotogati</taxon>
        <taxon>Thermotogota</taxon>
        <taxon>Thermotogae</taxon>
        <taxon>Petrotogales</taxon>
        <taxon>Petrotogaceae</taxon>
        <taxon>Tepiditoga</taxon>
    </lineage>
</organism>
<dbReference type="Gene3D" id="3.40.50.1470">
    <property type="entry name" value="Peptidyl-tRNA hydrolase"/>
    <property type="match status" value="1"/>
</dbReference>
<dbReference type="FunFam" id="3.40.50.1470:FF:000001">
    <property type="entry name" value="Peptidyl-tRNA hydrolase"/>
    <property type="match status" value="1"/>
</dbReference>
<name>A0A7G1G6L0_9BACT</name>
<feature type="binding site" evidence="7">
    <location>
        <position position="113"/>
    </location>
    <ligand>
        <name>tRNA</name>
        <dbReference type="ChEBI" id="CHEBI:17843"/>
    </ligand>
</feature>
<evidence type="ECO:0000256" key="6">
    <source>
        <dbReference type="ARBA" id="ARBA00050038"/>
    </source>
</evidence>
<dbReference type="GO" id="GO:0004045">
    <property type="term" value="F:peptidyl-tRNA hydrolase activity"/>
    <property type="evidence" value="ECO:0007669"/>
    <property type="project" value="UniProtKB-UniRule"/>
</dbReference>
<evidence type="ECO:0000256" key="2">
    <source>
        <dbReference type="ARBA" id="ARBA00022555"/>
    </source>
</evidence>
<dbReference type="InterPro" id="IPR001328">
    <property type="entry name" value="Pept_tRNA_hydro"/>
</dbReference>
<dbReference type="GO" id="GO:0000049">
    <property type="term" value="F:tRNA binding"/>
    <property type="evidence" value="ECO:0007669"/>
    <property type="project" value="UniProtKB-UniRule"/>
</dbReference>
<feature type="binding site" evidence="7">
    <location>
        <position position="64"/>
    </location>
    <ligand>
        <name>tRNA</name>
        <dbReference type="ChEBI" id="CHEBI:17843"/>
    </ligand>
</feature>
<comment type="function">
    <text evidence="7">Hydrolyzes ribosome-free peptidyl-tRNAs (with 1 or more amino acids incorporated), which drop off the ribosome during protein synthesis, or as a result of ribosome stalling.</text>
</comment>
<comment type="function">
    <text evidence="7">Catalyzes the release of premature peptidyl moieties from peptidyl-tRNA molecules trapped in stalled 50S ribosomal subunits, and thus maintains levels of free tRNAs and 50S ribosomes.</text>
</comment>
<gene>
    <name evidence="7 8" type="primary">pth</name>
    <name evidence="8" type="ORF">OSSY52_06140</name>
</gene>
<keyword evidence="7" id="KW-0963">Cytoplasm</keyword>
<proteinExistence type="inferred from homology"/>
<dbReference type="EMBL" id="AP018712">
    <property type="protein sequence ID" value="BBE30473.1"/>
    <property type="molecule type" value="Genomic_DNA"/>
</dbReference>
<dbReference type="PROSITE" id="PS01196">
    <property type="entry name" value="PEPT_TRNA_HYDROL_2"/>
    <property type="match status" value="1"/>
</dbReference>
<dbReference type="KEGG" id="ocy:OSSY52_06140"/>
<feature type="site" description="Stabilizes the basic form of H active site to accept a proton" evidence="7">
    <location>
        <position position="92"/>
    </location>
</feature>
<evidence type="ECO:0000313" key="9">
    <source>
        <dbReference type="Proteomes" id="UP000516361"/>
    </source>
</evidence>
<dbReference type="GO" id="GO:0006515">
    <property type="term" value="P:protein quality control for misfolded or incompletely synthesized proteins"/>
    <property type="evidence" value="ECO:0007669"/>
    <property type="project" value="UniProtKB-UniRule"/>
</dbReference>
<evidence type="ECO:0000256" key="4">
    <source>
        <dbReference type="ARBA" id="ARBA00022884"/>
    </source>
</evidence>
<dbReference type="InterPro" id="IPR036416">
    <property type="entry name" value="Pept_tRNA_hydro_sf"/>
</dbReference>
<evidence type="ECO:0000256" key="3">
    <source>
        <dbReference type="ARBA" id="ARBA00022801"/>
    </source>
</evidence>
<dbReference type="AlphaFoldDB" id="A0A7G1G6L0"/>
<dbReference type="PANTHER" id="PTHR17224">
    <property type="entry name" value="PEPTIDYL-TRNA HYDROLASE"/>
    <property type="match status" value="1"/>
</dbReference>
<dbReference type="CDD" id="cd00462">
    <property type="entry name" value="PTH"/>
    <property type="match status" value="1"/>
</dbReference>
<dbReference type="GO" id="GO:0072344">
    <property type="term" value="P:rescue of stalled ribosome"/>
    <property type="evidence" value="ECO:0007669"/>
    <property type="project" value="UniProtKB-UniRule"/>
</dbReference>
<evidence type="ECO:0000256" key="7">
    <source>
        <dbReference type="HAMAP-Rule" id="MF_00083"/>
    </source>
</evidence>
<evidence type="ECO:0000256" key="1">
    <source>
        <dbReference type="ARBA" id="ARBA00013260"/>
    </source>
</evidence>
<sequence>MKKIIIGLGNPGPRYVFTRHNVGFLSIDRFYEINKKFIDFREVSGRTFEGYESSKYLLVKPTTFMNLSGQVFIELSRKYGRINNTDIVLIYDDVSLDFGKIRIRKTGSAGGHNGVKSIIASLGTQEFLRIRVGVDKKPEYMKLSDYVLSQFKNDELSVMNKILDPVSNIIEMLVDNKVDEAMNKYNGEVFL</sequence>
<evidence type="ECO:0000256" key="5">
    <source>
        <dbReference type="ARBA" id="ARBA00038063"/>
    </source>
</evidence>
<dbReference type="Proteomes" id="UP000516361">
    <property type="component" value="Chromosome"/>
</dbReference>
<dbReference type="GO" id="GO:0005737">
    <property type="term" value="C:cytoplasm"/>
    <property type="evidence" value="ECO:0007669"/>
    <property type="project" value="UniProtKB-SubCell"/>
</dbReference>
<dbReference type="Pfam" id="PF01195">
    <property type="entry name" value="Pept_tRNA_hydro"/>
    <property type="match status" value="1"/>
</dbReference>
<reference evidence="8 9" key="1">
    <citation type="submission" date="2018-06" db="EMBL/GenBank/DDBJ databases">
        <title>Genome sequencing of Oceanotoga sp. sy52.</title>
        <authorList>
            <person name="Mori K."/>
        </authorList>
    </citation>
    <scope>NUCLEOTIDE SEQUENCE [LARGE SCALE GENOMIC DNA]</scope>
    <source>
        <strain evidence="9">sy52</strain>
    </source>
</reference>
<feature type="binding site" evidence="7">
    <location>
        <position position="15"/>
    </location>
    <ligand>
        <name>tRNA</name>
        <dbReference type="ChEBI" id="CHEBI:17843"/>
    </ligand>
</feature>
<dbReference type="EC" id="3.1.1.29" evidence="1 7"/>
<feature type="active site" description="Proton acceptor" evidence="7">
    <location>
        <position position="20"/>
    </location>
</feature>
<dbReference type="FunCoup" id="A0A7G1G6L0">
    <property type="interactions" value="342"/>
</dbReference>
<dbReference type="InParanoid" id="A0A7G1G6L0"/>
<dbReference type="SUPFAM" id="SSF53178">
    <property type="entry name" value="Peptidyl-tRNA hydrolase-like"/>
    <property type="match status" value="1"/>
</dbReference>
<feature type="binding site" evidence="7">
    <location>
        <position position="66"/>
    </location>
    <ligand>
        <name>tRNA</name>
        <dbReference type="ChEBI" id="CHEBI:17843"/>
    </ligand>
</feature>
<dbReference type="InterPro" id="IPR018171">
    <property type="entry name" value="Pept_tRNA_hydro_CS"/>
</dbReference>
<evidence type="ECO:0000313" key="8">
    <source>
        <dbReference type="EMBL" id="BBE30473.1"/>
    </source>
</evidence>
<dbReference type="RefSeq" id="WP_190615568.1">
    <property type="nucleotide sequence ID" value="NZ_AP018712.1"/>
</dbReference>
<accession>A0A7G1G6L0</accession>
<feature type="site" description="Discriminates between blocked and unblocked aminoacyl-tRNA" evidence="7">
    <location>
        <position position="10"/>
    </location>
</feature>
<keyword evidence="9" id="KW-1185">Reference proteome</keyword>
<keyword evidence="4 7" id="KW-0694">RNA-binding</keyword>
<keyword evidence="3 7" id="KW-0378">Hydrolase</keyword>
<protein>
    <recommendedName>
        <fullName evidence="6 7">Peptidyl-tRNA hydrolase</fullName>
        <shortName evidence="7">Pth</shortName>
        <ecNumber evidence="1 7">3.1.1.29</ecNumber>
    </recommendedName>
</protein>
<comment type="similarity">
    <text evidence="5 7">Belongs to the PTH family.</text>
</comment>
<keyword evidence="2 7" id="KW-0820">tRNA-binding</keyword>